<keyword evidence="5 7" id="KW-0694">RNA-binding</keyword>
<keyword evidence="11" id="KW-1185">Reference proteome</keyword>
<dbReference type="FunFam" id="3.40.50.150:FF:000055">
    <property type="entry name" value="5-methylcytosine rRNA methyltransferase NSUN4"/>
    <property type="match status" value="1"/>
</dbReference>
<feature type="active site" description="Nucleophile" evidence="7">
    <location>
        <position position="309"/>
    </location>
</feature>
<evidence type="ECO:0000256" key="5">
    <source>
        <dbReference type="ARBA" id="ARBA00022884"/>
    </source>
</evidence>
<dbReference type="Pfam" id="PF01189">
    <property type="entry name" value="Methyltr_RsmB-F"/>
    <property type="match status" value="1"/>
</dbReference>
<dbReference type="GO" id="GO:0005762">
    <property type="term" value="C:mitochondrial large ribosomal subunit"/>
    <property type="evidence" value="ECO:0007669"/>
    <property type="project" value="TreeGrafter"/>
</dbReference>
<evidence type="ECO:0000256" key="6">
    <source>
        <dbReference type="ARBA" id="ARBA00023128"/>
    </source>
</evidence>
<evidence type="ECO:0000256" key="8">
    <source>
        <dbReference type="SAM" id="MobiDB-lite"/>
    </source>
</evidence>
<feature type="binding site" evidence="7">
    <location>
        <position position="206"/>
    </location>
    <ligand>
        <name>S-adenosyl-L-methionine</name>
        <dbReference type="ChEBI" id="CHEBI:59789"/>
    </ligand>
</feature>
<dbReference type="InterPro" id="IPR023267">
    <property type="entry name" value="RCMT"/>
</dbReference>
<keyword evidence="3 7" id="KW-0808">Transferase</keyword>
<evidence type="ECO:0000313" key="11">
    <source>
        <dbReference type="Proteomes" id="UP001142489"/>
    </source>
</evidence>
<feature type="binding site" evidence="7">
    <location>
        <begin position="183"/>
        <end position="189"/>
    </location>
    <ligand>
        <name>S-adenosyl-L-methionine</name>
        <dbReference type="ChEBI" id="CHEBI:59789"/>
    </ligand>
</feature>
<dbReference type="PANTHER" id="PTHR22808:SF8">
    <property type="entry name" value="TRNA (CYTOSINE(34)-C(5))-METHYLTRANSFERASE, MITOCHONDRIAL"/>
    <property type="match status" value="1"/>
</dbReference>
<keyword evidence="2 7" id="KW-0489">Methyltransferase</keyword>
<proteinExistence type="inferred from homology"/>
<feature type="binding site" evidence="7">
    <location>
        <position position="255"/>
    </location>
    <ligand>
        <name>S-adenosyl-L-methionine</name>
        <dbReference type="ChEBI" id="CHEBI:59789"/>
    </ligand>
</feature>
<evidence type="ECO:0000256" key="2">
    <source>
        <dbReference type="ARBA" id="ARBA00022603"/>
    </source>
</evidence>
<evidence type="ECO:0000256" key="3">
    <source>
        <dbReference type="ARBA" id="ARBA00022679"/>
    </source>
</evidence>
<dbReference type="Proteomes" id="UP001142489">
    <property type="component" value="Unassembled WGS sequence"/>
</dbReference>
<dbReference type="PRINTS" id="PR02008">
    <property type="entry name" value="RCMTFAMILY"/>
</dbReference>
<keyword evidence="6" id="KW-0496">Mitochondrion</keyword>
<feature type="binding site" evidence="7">
    <location>
        <position position="237"/>
    </location>
    <ligand>
        <name>S-adenosyl-L-methionine</name>
        <dbReference type="ChEBI" id="CHEBI:59789"/>
    </ligand>
</feature>
<comment type="subcellular location">
    <subcellularLocation>
        <location evidence="1">Mitochondrion</location>
    </subcellularLocation>
</comment>
<evidence type="ECO:0000256" key="1">
    <source>
        <dbReference type="ARBA" id="ARBA00004173"/>
    </source>
</evidence>
<sequence length="378" mass="42310">MARPGGLPKRALPCLRRLEERLLRGKQRAKAPSACGLRTTHSSPEQEQLETKAEAVHQKRICPIVLEHFEKQYSKELGEAWDSVRQVLTAPQCWQYGVLLNKFSFSSKVENDLHSRGYHLLFPETSSCFPQSFKCYISSTPGRFPAQRYRAGKLKEYYLLNVASLLAVLALEVKNGEKVLDMCAAPGGKTIATLHCAWPGLLHSNEYDHVRFQWLRATLESFIPESLMNIITLSQLDGRQIGDLKPEVFDKILVDAPCSNDRSWLFSSDIQQATLRLAQRKALSVVQLQLLRSAIKALRPGGSLVYSTCTLSKAENSDVITQIFNSCNNVLPGDMSAVARLASQEFTLASGAQQHELLVLPEKGRAWGPMYIAKLRKL</sequence>
<dbReference type="Gene3D" id="3.40.50.150">
    <property type="entry name" value="Vaccinia Virus protein VP39"/>
    <property type="match status" value="1"/>
</dbReference>
<reference evidence="10" key="1">
    <citation type="journal article" date="2023" name="DNA Res.">
        <title>Chromosome-level genome assembly of Phrynocephalus forsythii using third-generation DNA sequencing and Hi-C analysis.</title>
        <authorList>
            <person name="Qi Y."/>
            <person name="Zhao W."/>
            <person name="Zhao Y."/>
            <person name="Niu C."/>
            <person name="Cao S."/>
            <person name="Zhang Y."/>
        </authorList>
    </citation>
    <scope>NUCLEOTIDE SEQUENCE</scope>
    <source>
        <tissue evidence="10">Muscle</tissue>
    </source>
</reference>
<dbReference type="GO" id="GO:0003723">
    <property type="term" value="F:RNA binding"/>
    <property type="evidence" value="ECO:0007669"/>
    <property type="project" value="UniProtKB-UniRule"/>
</dbReference>
<feature type="domain" description="SAM-dependent MTase RsmB/NOP-type" evidence="9">
    <location>
        <begin position="84"/>
        <end position="378"/>
    </location>
</feature>
<protein>
    <recommendedName>
        <fullName evidence="9">SAM-dependent MTase RsmB/NOP-type domain-containing protein</fullName>
    </recommendedName>
</protein>
<dbReference type="GO" id="GO:0008173">
    <property type="term" value="F:RNA methyltransferase activity"/>
    <property type="evidence" value="ECO:0007669"/>
    <property type="project" value="InterPro"/>
</dbReference>
<gene>
    <name evidence="10" type="ORF">JRQ81_019904</name>
</gene>
<evidence type="ECO:0000313" key="10">
    <source>
        <dbReference type="EMBL" id="KAJ7320393.1"/>
    </source>
</evidence>
<name>A0A9Q1AYR2_9SAUR</name>
<evidence type="ECO:0000259" key="9">
    <source>
        <dbReference type="PROSITE" id="PS51686"/>
    </source>
</evidence>
<organism evidence="10 11">
    <name type="scientific">Phrynocephalus forsythii</name>
    <dbReference type="NCBI Taxonomy" id="171643"/>
    <lineage>
        <taxon>Eukaryota</taxon>
        <taxon>Metazoa</taxon>
        <taxon>Chordata</taxon>
        <taxon>Craniata</taxon>
        <taxon>Vertebrata</taxon>
        <taxon>Euteleostomi</taxon>
        <taxon>Lepidosauria</taxon>
        <taxon>Squamata</taxon>
        <taxon>Bifurcata</taxon>
        <taxon>Unidentata</taxon>
        <taxon>Episquamata</taxon>
        <taxon>Toxicofera</taxon>
        <taxon>Iguania</taxon>
        <taxon>Acrodonta</taxon>
        <taxon>Agamidae</taxon>
        <taxon>Agaminae</taxon>
        <taxon>Phrynocephalus</taxon>
    </lineage>
</organism>
<accession>A0A9Q1AYR2</accession>
<evidence type="ECO:0000256" key="7">
    <source>
        <dbReference type="PROSITE-ProRule" id="PRU01023"/>
    </source>
</evidence>
<dbReference type="OrthoDB" id="8020218at2759"/>
<dbReference type="PROSITE" id="PS51686">
    <property type="entry name" value="SAM_MT_RSMB_NOP"/>
    <property type="match status" value="1"/>
</dbReference>
<keyword evidence="4 7" id="KW-0949">S-adenosyl-L-methionine</keyword>
<dbReference type="PANTHER" id="PTHR22808">
    <property type="entry name" value="NCL1 YEAST -RELATED NOL1/NOP2/FMU SUN DOMAIN-CONTAINING"/>
    <property type="match status" value="1"/>
</dbReference>
<dbReference type="InterPro" id="IPR001678">
    <property type="entry name" value="MeTrfase_RsmB-F_NOP2_dom"/>
</dbReference>
<dbReference type="EMBL" id="JAPFRF010000010">
    <property type="protein sequence ID" value="KAJ7320393.1"/>
    <property type="molecule type" value="Genomic_DNA"/>
</dbReference>
<evidence type="ECO:0000256" key="4">
    <source>
        <dbReference type="ARBA" id="ARBA00022691"/>
    </source>
</evidence>
<dbReference type="SUPFAM" id="SSF53335">
    <property type="entry name" value="S-adenosyl-L-methionine-dependent methyltransferases"/>
    <property type="match status" value="1"/>
</dbReference>
<comment type="similarity">
    <text evidence="7">Belongs to the class I-like SAM-binding methyltransferase superfamily. RsmB/NOP family.</text>
</comment>
<dbReference type="Gene3D" id="6.20.240.40">
    <property type="match status" value="1"/>
</dbReference>
<dbReference type="GO" id="GO:0031167">
    <property type="term" value="P:rRNA methylation"/>
    <property type="evidence" value="ECO:0007669"/>
    <property type="project" value="TreeGrafter"/>
</dbReference>
<feature type="region of interest" description="Disordered" evidence="8">
    <location>
        <begin position="26"/>
        <end position="47"/>
    </location>
</feature>
<dbReference type="InterPro" id="IPR049560">
    <property type="entry name" value="MeTrfase_RsmB-F_NOP2_cat"/>
</dbReference>
<comment type="caution">
    <text evidence="10">The sequence shown here is derived from an EMBL/GenBank/DDBJ whole genome shotgun (WGS) entry which is preliminary data.</text>
</comment>
<dbReference type="InterPro" id="IPR029063">
    <property type="entry name" value="SAM-dependent_MTases_sf"/>
</dbReference>
<dbReference type="AlphaFoldDB" id="A0A9Q1AYR2"/>